<proteinExistence type="predicted"/>
<protein>
    <submittedName>
        <fullName evidence="1">Uncharacterized protein</fullName>
    </submittedName>
</protein>
<dbReference type="Proteomes" id="UP001187415">
    <property type="component" value="Unassembled WGS sequence"/>
</dbReference>
<accession>A0AA88NLV6</accession>
<name>A0AA88NLV6_CHASR</name>
<keyword evidence="2" id="KW-1185">Reference proteome</keyword>
<dbReference type="EMBL" id="JAUPFM010000003">
    <property type="protein sequence ID" value="KAK2855900.1"/>
    <property type="molecule type" value="Genomic_DNA"/>
</dbReference>
<dbReference type="AlphaFoldDB" id="A0AA88NLV6"/>
<comment type="caution">
    <text evidence="1">The sequence shown here is derived from an EMBL/GenBank/DDBJ whole genome shotgun (WGS) entry which is preliminary data.</text>
</comment>
<evidence type="ECO:0000313" key="2">
    <source>
        <dbReference type="Proteomes" id="UP001187415"/>
    </source>
</evidence>
<evidence type="ECO:0000313" key="1">
    <source>
        <dbReference type="EMBL" id="KAK2855900.1"/>
    </source>
</evidence>
<sequence length="72" mass="8439">MRERHRYHIRPREVRFSQQAAVSGQLCGFVTEGDTQRRSFCRLRAPALLWHRRNPDRVYCEAGRGVSPAVSR</sequence>
<reference evidence="1" key="1">
    <citation type="submission" date="2023-07" db="EMBL/GenBank/DDBJ databases">
        <title>Chromosome-level Genome Assembly of Striped Snakehead (Channa striata).</title>
        <authorList>
            <person name="Liu H."/>
        </authorList>
    </citation>
    <scope>NUCLEOTIDE SEQUENCE</scope>
    <source>
        <strain evidence="1">Gz</strain>
        <tissue evidence="1">Muscle</tissue>
    </source>
</reference>
<gene>
    <name evidence="1" type="ORF">Q5P01_004635</name>
</gene>
<organism evidence="1 2">
    <name type="scientific">Channa striata</name>
    <name type="common">Snakehead murrel</name>
    <name type="synonym">Ophicephalus striatus</name>
    <dbReference type="NCBI Taxonomy" id="64152"/>
    <lineage>
        <taxon>Eukaryota</taxon>
        <taxon>Metazoa</taxon>
        <taxon>Chordata</taxon>
        <taxon>Craniata</taxon>
        <taxon>Vertebrata</taxon>
        <taxon>Euteleostomi</taxon>
        <taxon>Actinopterygii</taxon>
        <taxon>Neopterygii</taxon>
        <taxon>Teleostei</taxon>
        <taxon>Neoteleostei</taxon>
        <taxon>Acanthomorphata</taxon>
        <taxon>Anabantaria</taxon>
        <taxon>Anabantiformes</taxon>
        <taxon>Channoidei</taxon>
        <taxon>Channidae</taxon>
        <taxon>Channa</taxon>
    </lineage>
</organism>